<dbReference type="AlphaFoldDB" id="A0A7L5DZ30"/>
<keyword evidence="2" id="KW-1185">Reference proteome</keyword>
<proteinExistence type="predicted"/>
<dbReference type="RefSeq" id="WP_169607460.1">
    <property type="nucleotide sequence ID" value="NZ_CP051682.1"/>
</dbReference>
<protein>
    <submittedName>
        <fullName evidence="1">Uncharacterized protein</fullName>
    </submittedName>
</protein>
<evidence type="ECO:0000313" key="1">
    <source>
        <dbReference type="EMBL" id="QJD96255.1"/>
    </source>
</evidence>
<dbReference type="Proteomes" id="UP000503278">
    <property type="component" value="Chromosome"/>
</dbReference>
<name>A0A7L5DZ30_9SPHI</name>
<reference evidence="1 2" key="1">
    <citation type="submission" date="2020-04" db="EMBL/GenBank/DDBJ databases">
        <title>Genome sequencing of novel species.</title>
        <authorList>
            <person name="Heo J."/>
            <person name="Kim S.-J."/>
            <person name="Kim J.-S."/>
            <person name="Hong S.-B."/>
            <person name="Kwon S.-W."/>
        </authorList>
    </citation>
    <scope>NUCLEOTIDE SEQUENCE [LARGE SCALE GENOMIC DNA]</scope>
    <source>
        <strain evidence="1 2">F39-2</strain>
    </source>
</reference>
<dbReference type="EMBL" id="CP051682">
    <property type="protein sequence ID" value="QJD96255.1"/>
    <property type="molecule type" value="Genomic_DNA"/>
</dbReference>
<organism evidence="1 2">
    <name type="scientific">Mucilaginibacter robiniae</name>
    <dbReference type="NCBI Taxonomy" id="2728022"/>
    <lineage>
        <taxon>Bacteria</taxon>
        <taxon>Pseudomonadati</taxon>
        <taxon>Bacteroidota</taxon>
        <taxon>Sphingobacteriia</taxon>
        <taxon>Sphingobacteriales</taxon>
        <taxon>Sphingobacteriaceae</taxon>
        <taxon>Mucilaginibacter</taxon>
    </lineage>
</organism>
<dbReference type="KEGG" id="mrob:HH214_10460"/>
<sequence>MLNKKIHSLVLQRKLGQFEDFEIIYDSSASTVVGGLAACDKLSDCGTFTGSCDSLNKCGTFTEQQAS</sequence>
<evidence type="ECO:0000313" key="2">
    <source>
        <dbReference type="Proteomes" id="UP000503278"/>
    </source>
</evidence>
<accession>A0A7L5DZ30</accession>
<gene>
    <name evidence="1" type="ORF">HH214_10460</name>
</gene>